<dbReference type="SUPFAM" id="SSF103473">
    <property type="entry name" value="MFS general substrate transporter"/>
    <property type="match status" value="1"/>
</dbReference>
<evidence type="ECO:0000256" key="6">
    <source>
        <dbReference type="ARBA" id="ARBA00022989"/>
    </source>
</evidence>
<gene>
    <name evidence="10" type="ORF">ABID43_004004</name>
</gene>
<evidence type="ECO:0000256" key="7">
    <source>
        <dbReference type="ARBA" id="ARBA00023136"/>
    </source>
</evidence>
<dbReference type="Proteomes" id="UP001549145">
    <property type="component" value="Unassembled WGS sequence"/>
</dbReference>
<dbReference type="PIRSF" id="PIRSF004925">
    <property type="entry name" value="HcaT"/>
    <property type="match status" value="1"/>
</dbReference>
<feature type="transmembrane region" description="Helical" evidence="8">
    <location>
        <begin position="167"/>
        <end position="190"/>
    </location>
</feature>
<evidence type="ECO:0000256" key="1">
    <source>
        <dbReference type="ARBA" id="ARBA00004429"/>
    </source>
</evidence>
<keyword evidence="6 8" id="KW-1133">Transmembrane helix</keyword>
<feature type="transmembrane region" description="Helical" evidence="8">
    <location>
        <begin position="348"/>
        <end position="369"/>
    </location>
</feature>
<feature type="transmembrane region" description="Helical" evidence="8">
    <location>
        <begin position="114"/>
        <end position="134"/>
    </location>
</feature>
<feature type="transmembrane region" description="Helical" evidence="8">
    <location>
        <begin position="375"/>
        <end position="393"/>
    </location>
</feature>
<comment type="caution">
    <text evidence="10">The sequence shown here is derived from an EMBL/GenBank/DDBJ whole genome shotgun (WGS) entry which is preliminary data.</text>
</comment>
<feature type="transmembrane region" description="Helical" evidence="8">
    <location>
        <begin position="316"/>
        <end position="336"/>
    </location>
</feature>
<dbReference type="PANTHER" id="PTHR23522">
    <property type="entry name" value="BLL5896 PROTEIN"/>
    <property type="match status" value="1"/>
</dbReference>
<keyword evidence="5 8" id="KW-0812">Transmembrane</keyword>
<keyword evidence="2" id="KW-0813">Transport</keyword>
<dbReference type="PANTHER" id="PTHR23522:SF10">
    <property type="entry name" value="3-PHENYLPROPIONIC ACID TRANSPORTER-RELATED"/>
    <property type="match status" value="1"/>
</dbReference>
<evidence type="ECO:0000256" key="3">
    <source>
        <dbReference type="ARBA" id="ARBA00022475"/>
    </source>
</evidence>
<feature type="transmembrane region" description="Helical" evidence="8">
    <location>
        <begin position="51"/>
        <end position="69"/>
    </location>
</feature>
<name>A0ABV2L9B4_9HYPH</name>
<feature type="transmembrane region" description="Helical" evidence="8">
    <location>
        <begin position="81"/>
        <end position="108"/>
    </location>
</feature>
<evidence type="ECO:0000256" key="5">
    <source>
        <dbReference type="ARBA" id="ARBA00022692"/>
    </source>
</evidence>
<dbReference type="InterPro" id="IPR036259">
    <property type="entry name" value="MFS_trans_sf"/>
</dbReference>
<feature type="transmembrane region" description="Helical" evidence="8">
    <location>
        <begin position="257"/>
        <end position="279"/>
    </location>
</feature>
<dbReference type="InterPro" id="IPR020846">
    <property type="entry name" value="MFS_dom"/>
</dbReference>
<keyword evidence="7 8" id="KW-0472">Membrane</keyword>
<accession>A0ABV2L9B4</accession>
<organism evidence="10 11">
    <name type="scientific">Methylobacterium goesingense</name>
    <dbReference type="NCBI Taxonomy" id="243690"/>
    <lineage>
        <taxon>Bacteria</taxon>
        <taxon>Pseudomonadati</taxon>
        <taxon>Pseudomonadota</taxon>
        <taxon>Alphaproteobacteria</taxon>
        <taxon>Hyphomicrobiales</taxon>
        <taxon>Methylobacteriaceae</taxon>
        <taxon>Methylobacterium</taxon>
    </lineage>
</organism>
<dbReference type="NCBIfam" id="NF037955">
    <property type="entry name" value="mfs"/>
    <property type="match status" value="1"/>
</dbReference>
<dbReference type="Gene3D" id="1.20.1250.20">
    <property type="entry name" value="MFS general substrate transporter like domains"/>
    <property type="match status" value="2"/>
</dbReference>
<keyword evidence="11" id="KW-1185">Reference proteome</keyword>
<evidence type="ECO:0000313" key="10">
    <source>
        <dbReference type="EMBL" id="MET3694442.1"/>
    </source>
</evidence>
<evidence type="ECO:0000256" key="8">
    <source>
        <dbReference type="SAM" id="Phobius"/>
    </source>
</evidence>
<dbReference type="Pfam" id="PF12832">
    <property type="entry name" value="MFS_1_like"/>
    <property type="match status" value="1"/>
</dbReference>
<evidence type="ECO:0000259" key="9">
    <source>
        <dbReference type="PROSITE" id="PS50850"/>
    </source>
</evidence>
<feature type="domain" description="Major facilitator superfamily (MFS) profile" evidence="9">
    <location>
        <begin position="1"/>
        <end position="398"/>
    </location>
</feature>
<protein>
    <submittedName>
        <fullName evidence="10">PPP family 3-phenylpropionic acid transporter</fullName>
    </submittedName>
</protein>
<dbReference type="InterPro" id="IPR026032">
    <property type="entry name" value="HcaT-like"/>
</dbReference>
<feature type="transmembrane region" description="Helical" evidence="8">
    <location>
        <begin position="141"/>
        <end position="161"/>
    </location>
</feature>
<dbReference type="InterPro" id="IPR024989">
    <property type="entry name" value="MFS_assoc_dom"/>
</dbReference>
<feature type="transmembrane region" description="Helical" evidence="8">
    <location>
        <begin position="286"/>
        <end position="310"/>
    </location>
</feature>
<evidence type="ECO:0000313" key="11">
    <source>
        <dbReference type="Proteomes" id="UP001549145"/>
    </source>
</evidence>
<sequence>MHVPSAPGRSALGSFPAFVFLQGSLYAAYGTVSPFLPSFLGERGLDPSEIGIVLAAGTLMRLVAGPLAGRIADRLDATRAVLAAGAAAAGFLAFATLLGHGFFALLFIGLAQAASLAALAPLADALTLAAIELAAIERGRAFGYGWVRGAGSAAFILATLLSGQAVAWAGLGSILVSSGLLFLLTALAASRVPAAPPPARPDGEGSAAPDLRGLLAAPLFRRVLVVAALVIGSHALHEAFAVIRWRAAGLEAGTISLLWSLAVLSEVVVFVLGGSWLLARLGTAGAAMLAAAAGILRWAIMATTVAVPMLALGQALHGFTFALLHLANMRLLADLVPGRGGATAQTLYATLGLGLANTVLTGLAGWLYGRYGAEAFWGMAALCACALPLAAGLRRPAPGAGARRA</sequence>
<evidence type="ECO:0000256" key="2">
    <source>
        <dbReference type="ARBA" id="ARBA00022448"/>
    </source>
</evidence>
<feature type="transmembrane region" description="Helical" evidence="8">
    <location>
        <begin position="219"/>
        <end position="237"/>
    </location>
</feature>
<evidence type="ECO:0000256" key="4">
    <source>
        <dbReference type="ARBA" id="ARBA00022519"/>
    </source>
</evidence>
<dbReference type="RefSeq" id="WP_238276050.1">
    <property type="nucleotide sequence ID" value="NZ_BPQL01000012.1"/>
</dbReference>
<comment type="subcellular location">
    <subcellularLocation>
        <location evidence="1">Cell inner membrane</location>
        <topology evidence="1">Multi-pass membrane protein</topology>
    </subcellularLocation>
</comment>
<keyword evidence="4" id="KW-0997">Cell inner membrane</keyword>
<keyword evidence="3" id="KW-1003">Cell membrane</keyword>
<dbReference type="PROSITE" id="PS50850">
    <property type="entry name" value="MFS"/>
    <property type="match status" value="1"/>
</dbReference>
<proteinExistence type="predicted"/>
<dbReference type="EMBL" id="JBEPMM010000015">
    <property type="protein sequence ID" value="MET3694442.1"/>
    <property type="molecule type" value="Genomic_DNA"/>
</dbReference>
<reference evidence="10 11" key="1">
    <citation type="submission" date="2024-06" db="EMBL/GenBank/DDBJ databases">
        <title>Genomic Encyclopedia of Type Strains, Phase IV (KMG-IV): sequencing the most valuable type-strain genomes for metagenomic binning, comparative biology and taxonomic classification.</title>
        <authorList>
            <person name="Goeker M."/>
        </authorList>
    </citation>
    <scope>NUCLEOTIDE SEQUENCE [LARGE SCALE GENOMIC DNA]</scope>
    <source>
        <strain evidence="10 11">DSM 21331</strain>
    </source>
</reference>